<dbReference type="Gene3D" id="1.10.274.30">
    <property type="entry name" value="MRG domain"/>
    <property type="match status" value="1"/>
</dbReference>
<dbReference type="Pfam" id="PF22732">
    <property type="entry name" value="MSL3_chromo-like"/>
    <property type="match status" value="1"/>
</dbReference>
<dbReference type="GO" id="GO:0006355">
    <property type="term" value="P:regulation of DNA-templated transcription"/>
    <property type="evidence" value="ECO:0007669"/>
    <property type="project" value="InterPro"/>
</dbReference>
<dbReference type="PROSITE" id="PS51640">
    <property type="entry name" value="MRG"/>
    <property type="match status" value="1"/>
</dbReference>
<dbReference type="Proteomes" id="UP001143981">
    <property type="component" value="Unassembled WGS sequence"/>
</dbReference>
<dbReference type="EMBL" id="JANBOI010000145">
    <property type="protein sequence ID" value="KAJ1733366.1"/>
    <property type="molecule type" value="Genomic_DNA"/>
</dbReference>
<organism evidence="11 12">
    <name type="scientific">Coemansia biformis</name>
    <dbReference type="NCBI Taxonomy" id="1286918"/>
    <lineage>
        <taxon>Eukaryota</taxon>
        <taxon>Fungi</taxon>
        <taxon>Fungi incertae sedis</taxon>
        <taxon>Zoopagomycota</taxon>
        <taxon>Kickxellomycotina</taxon>
        <taxon>Kickxellomycetes</taxon>
        <taxon>Kickxellales</taxon>
        <taxon>Kickxellaceae</taxon>
        <taxon>Coemansia</taxon>
    </lineage>
</organism>
<dbReference type="PIRSF" id="PIRSF038133">
    <property type="entry name" value="HAT_Nua4_EAF3/MRG15"/>
    <property type="match status" value="1"/>
</dbReference>
<dbReference type="InterPro" id="IPR008676">
    <property type="entry name" value="MRG"/>
</dbReference>
<feature type="domain" description="MRG" evidence="9">
    <location>
        <begin position="102"/>
        <end position="278"/>
    </location>
</feature>
<keyword evidence="5" id="KW-0805">Transcription regulation</keyword>
<keyword evidence="6" id="KW-0804">Transcription</keyword>
<dbReference type="Pfam" id="PF05712">
    <property type="entry name" value="MRG"/>
    <property type="match status" value="1"/>
</dbReference>
<evidence type="ECO:0000256" key="3">
    <source>
        <dbReference type="ARBA" id="ARBA00018505"/>
    </source>
</evidence>
<dbReference type="Gene3D" id="2.30.30.140">
    <property type="match status" value="1"/>
</dbReference>
<feature type="compositionally biased region" description="Basic and acidic residues" evidence="8">
    <location>
        <begin position="96"/>
        <end position="111"/>
    </location>
</feature>
<evidence type="ECO:0000259" key="9">
    <source>
        <dbReference type="Pfam" id="PF05712"/>
    </source>
</evidence>
<name>A0A9W7YFN7_9FUNG</name>
<comment type="similarity">
    <text evidence="2">Belongs to the MRG family.</text>
</comment>
<keyword evidence="7" id="KW-0539">Nucleus</keyword>
<gene>
    <name evidence="11" type="primary">EAF3</name>
    <name evidence="11" type="ORF">LPJ61_001589</name>
</gene>
<evidence type="ECO:0000256" key="8">
    <source>
        <dbReference type="SAM" id="MobiDB-lite"/>
    </source>
</evidence>
<dbReference type="GO" id="GO:0006325">
    <property type="term" value="P:chromatin organization"/>
    <property type="evidence" value="ECO:0007669"/>
    <property type="project" value="UniProtKB-KW"/>
</dbReference>
<dbReference type="InterPro" id="IPR053820">
    <property type="entry name" value="MSL3_chromo-like"/>
</dbReference>
<keyword evidence="12" id="KW-1185">Reference proteome</keyword>
<evidence type="ECO:0000256" key="4">
    <source>
        <dbReference type="ARBA" id="ARBA00022853"/>
    </source>
</evidence>
<evidence type="ECO:0000313" key="12">
    <source>
        <dbReference type="Proteomes" id="UP001143981"/>
    </source>
</evidence>
<feature type="domain" description="MSL3 chromodomain-like" evidence="10">
    <location>
        <begin position="18"/>
        <end position="58"/>
    </location>
</feature>
<evidence type="ECO:0000256" key="7">
    <source>
        <dbReference type="ARBA" id="ARBA00023242"/>
    </source>
</evidence>
<feature type="non-terminal residue" evidence="11">
    <location>
        <position position="1"/>
    </location>
</feature>
<evidence type="ECO:0000256" key="5">
    <source>
        <dbReference type="ARBA" id="ARBA00023015"/>
    </source>
</evidence>
<dbReference type="SUPFAM" id="SSF54160">
    <property type="entry name" value="Chromo domain-like"/>
    <property type="match status" value="1"/>
</dbReference>
<dbReference type="PANTHER" id="PTHR10880">
    <property type="entry name" value="MORTALITY FACTOR 4-LIKE PROTEIN"/>
    <property type="match status" value="1"/>
</dbReference>
<protein>
    <recommendedName>
        <fullName evidence="3">Chromatin modification-related protein EAF3</fullName>
    </recommendedName>
</protein>
<dbReference type="OrthoDB" id="124855at2759"/>
<feature type="region of interest" description="Disordered" evidence="8">
    <location>
        <begin position="1"/>
        <end position="21"/>
    </location>
</feature>
<evidence type="ECO:0000256" key="6">
    <source>
        <dbReference type="ARBA" id="ARBA00023163"/>
    </source>
</evidence>
<feature type="compositionally biased region" description="Basic and acidic residues" evidence="8">
    <location>
        <begin position="1"/>
        <end position="12"/>
    </location>
</feature>
<dbReference type="GO" id="GO:0035267">
    <property type="term" value="C:NuA4 histone acetyltransferase complex"/>
    <property type="evidence" value="ECO:0007669"/>
    <property type="project" value="TreeGrafter"/>
</dbReference>
<accession>A0A9W7YFN7</accession>
<dbReference type="PANTHER" id="PTHR10880:SF15">
    <property type="entry name" value="MSL COMPLEX SUBUNIT 3"/>
    <property type="match status" value="1"/>
</dbReference>
<dbReference type="InterPro" id="IPR026541">
    <property type="entry name" value="MRG_dom"/>
</dbReference>
<evidence type="ECO:0000313" key="11">
    <source>
        <dbReference type="EMBL" id="KAJ1733366.1"/>
    </source>
</evidence>
<comment type="subcellular location">
    <subcellularLocation>
        <location evidence="1">Nucleus</location>
    </subcellularLocation>
</comment>
<sequence>AKVVKAEVRDGTDPDAPEPGPHYFVHYKGWKQTWDEWVDESRALAFNGENLAKQKALRQAALQASKKRAIVVPSRHGQRPDSETESSQQRSRKRARESSVEKVREERDDTAQKAPEVKIPIPNALKAKLVDDWERITKDKLLVPLPRNPTVAGMLEQYQELRRASKDKRRAGRRDDDDIVDEIIDGLKVYFDKALGNVLLYRFERYQYKQIRERYPDTPLSEIYGSEHLLRLFVQLPALIAHTNMDDEAVALLKEHLGDILKYMHRFSKTLFAEEYENASPAYVAVSKAA</sequence>
<feature type="region of interest" description="Disordered" evidence="8">
    <location>
        <begin position="65"/>
        <end position="114"/>
    </location>
</feature>
<evidence type="ECO:0000259" key="10">
    <source>
        <dbReference type="Pfam" id="PF22732"/>
    </source>
</evidence>
<dbReference type="AlphaFoldDB" id="A0A9W7YFN7"/>
<evidence type="ECO:0000256" key="2">
    <source>
        <dbReference type="ARBA" id="ARBA00009093"/>
    </source>
</evidence>
<comment type="caution">
    <text evidence="11">The sequence shown here is derived from an EMBL/GenBank/DDBJ whole genome shotgun (WGS) entry which is preliminary data.</text>
</comment>
<reference evidence="11" key="1">
    <citation type="submission" date="2022-07" db="EMBL/GenBank/DDBJ databases">
        <title>Phylogenomic reconstructions and comparative analyses of Kickxellomycotina fungi.</title>
        <authorList>
            <person name="Reynolds N.K."/>
            <person name="Stajich J.E."/>
            <person name="Barry K."/>
            <person name="Grigoriev I.V."/>
            <person name="Crous P."/>
            <person name="Smith M.E."/>
        </authorList>
    </citation>
    <scope>NUCLEOTIDE SEQUENCE</scope>
    <source>
        <strain evidence="11">BCRC 34381</strain>
    </source>
</reference>
<dbReference type="GO" id="GO:0032221">
    <property type="term" value="C:Rpd3S complex"/>
    <property type="evidence" value="ECO:0007669"/>
    <property type="project" value="TreeGrafter"/>
</dbReference>
<keyword evidence="4" id="KW-0156">Chromatin regulator</keyword>
<dbReference type="InterPro" id="IPR016197">
    <property type="entry name" value="Chromo-like_dom_sf"/>
</dbReference>
<proteinExistence type="inferred from homology"/>
<evidence type="ECO:0000256" key="1">
    <source>
        <dbReference type="ARBA" id="ARBA00004123"/>
    </source>
</evidence>
<dbReference type="InterPro" id="IPR038217">
    <property type="entry name" value="MRG_C_sf"/>
</dbReference>